<dbReference type="OrthoDB" id="9762420at2"/>
<evidence type="ECO:0000313" key="6">
    <source>
        <dbReference type="EMBL" id="RCW89002.1"/>
    </source>
</evidence>
<dbReference type="SUPFAM" id="SSF69279">
    <property type="entry name" value="Phage tail proteins"/>
    <property type="match status" value="2"/>
</dbReference>
<dbReference type="InterPro" id="IPR017847">
    <property type="entry name" value="T6SS_RhsGE_Vgr_subset"/>
</dbReference>
<protein>
    <submittedName>
        <fullName evidence="6">Type VI secretion system secreted protein VgrG</fullName>
    </submittedName>
</protein>
<dbReference type="Proteomes" id="UP000253345">
    <property type="component" value="Unassembled WGS sequence"/>
</dbReference>
<dbReference type="InterPro" id="IPR037026">
    <property type="entry name" value="Vgr_OB-fold_dom_sf"/>
</dbReference>
<proteinExistence type="inferred from homology"/>
<dbReference type="SUPFAM" id="SSF69255">
    <property type="entry name" value="gp5 N-terminal domain-like"/>
    <property type="match status" value="1"/>
</dbReference>
<comment type="caution">
    <text evidence="6">The sequence shown here is derived from an EMBL/GenBank/DDBJ whole genome shotgun (WGS) entry which is preliminary data.</text>
</comment>
<dbReference type="InterPro" id="IPR050708">
    <property type="entry name" value="T6SS_VgrG/RHS"/>
</dbReference>
<keyword evidence="7" id="KW-1185">Reference proteome</keyword>
<name>A0A368Z973_9RHOB</name>
<evidence type="ECO:0000256" key="2">
    <source>
        <dbReference type="ARBA" id="ARBA00005558"/>
    </source>
</evidence>
<dbReference type="Pfam" id="PF05954">
    <property type="entry name" value="Phage_GPD"/>
    <property type="match status" value="1"/>
</dbReference>
<reference evidence="6 7" key="1">
    <citation type="submission" date="2018-07" db="EMBL/GenBank/DDBJ databases">
        <title>Genomic Encyclopedia of Type Strains, Phase III (KMG-III): the genomes of soil and plant-associated and newly described type strains.</title>
        <authorList>
            <person name="Whitman W."/>
        </authorList>
    </citation>
    <scope>NUCLEOTIDE SEQUENCE [LARGE SCALE GENOMIC DNA]</scope>
    <source>
        <strain evidence="6 7">CECT 8525</strain>
    </source>
</reference>
<dbReference type="PANTHER" id="PTHR32305:SF15">
    <property type="entry name" value="PROTEIN RHSA-RELATED"/>
    <property type="match status" value="1"/>
</dbReference>
<dbReference type="EMBL" id="QPJL01000001">
    <property type="protein sequence ID" value="RCW89002.1"/>
    <property type="molecule type" value="Genomic_DNA"/>
</dbReference>
<dbReference type="Gene3D" id="3.55.50.10">
    <property type="entry name" value="Baseplate protein-like domains"/>
    <property type="match status" value="1"/>
</dbReference>
<organism evidence="6 7">
    <name type="scientific">Paracoccus lutimaris</name>
    <dbReference type="NCBI Taxonomy" id="1490030"/>
    <lineage>
        <taxon>Bacteria</taxon>
        <taxon>Pseudomonadati</taxon>
        <taxon>Pseudomonadota</taxon>
        <taxon>Alphaproteobacteria</taxon>
        <taxon>Rhodobacterales</taxon>
        <taxon>Paracoccaceae</taxon>
        <taxon>Paracoccus</taxon>
    </lineage>
</organism>
<dbReference type="InterPro" id="IPR006533">
    <property type="entry name" value="T6SS_Vgr_RhsGE"/>
</dbReference>
<keyword evidence="3" id="KW-0964">Secreted</keyword>
<dbReference type="NCBIfam" id="TIGR03361">
    <property type="entry name" value="VI_Rhs_Vgr"/>
    <property type="match status" value="1"/>
</dbReference>
<dbReference type="Gene3D" id="4.10.220.110">
    <property type="match status" value="1"/>
</dbReference>
<gene>
    <name evidence="6" type="ORF">DFP89_101441</name>
</gene>
<dbReference type="InterPro" id="IPR006531">
    <property type="entry name" value="Gp5/Vgr_OB"/>
</dbReference>
<evidence type="ECO:0000256" key="3">
    <source>
        <dbReference type="ARBA" id="ARBA00022525"/>
    </source>
</evidence>
<dbReference type="SUPFAM" id="SSF69349">
    <property type="entry name" value="Phage fibre proteins"/>
    <property type="match status" value="2"/>
</dbReference>
<evidence type="ECO:0000259" key="4">
    <source>
        <dbReference type="Pfam" id="PF04717"/>
    </source>
</evidence>
<dbReference type="NCBIfam" id="TIGR01646">
    <property type="entry name" value="vgr_GE"/>
    <property type="match status" value="1"/>
</dbReference>
<sequence length="780" mass="84792">MPTDRFAKLTTPLPGDEMLASTPMTDFTGLAFQRMRGDDGISRCFEYEISAISGTPDVKADALLGAEVGLCVVTDREKPDCKRYFHGIVDRFHFAGTDEEGHWLYRLVVRPRMWLLSKTTDNRIFQEKSVKDIVSEVLDQHGCSDYEWDLRGTPAPRSYCVQYGESDLDFVQRLLEHEGIFYFFRFTDGKHTLVLCDDLELLQAADGGEKLAFREKAADRYGGGGVISRFSRVDGIVPGSHSLTDYDFEKPSADLLTKTDNPGDHAGADGARYSYPGRYVEHGRGGDLADIRNQEDQVHAHVITALSTASAPAAGNIFDLIEFPRQQENITYVIERAAYDIRGEGYRSPRAEKGAAQRPGQSLHEGFTREAESAGFAALYTLLPRSITYRPPRVTPRPSMKGPQTAVVVGPAGEEIYTDKYSRVKVQFHWDRLGRSNEHSTCFVRVSSAWAGSGWGFIHVPRIGQEVIVDFLEGDPDQPIITGRVYNAEQMPPYELPGNATQSGWKSNSSPGGGGWNELRFEDKKGSEEVYFQAEKDHNELVKNNESRQIGNDWFEDVGHDATQSIGHDRTESVGNNKSTSVSVDRTVNIGDNDTETVGKDRSLTVGINETISVGSNSTETIGANHSQTVGANQTISVGLARTDTVGAAETRTIGAAQALTVGAGRAVSVGAAQVHAIGSDDSWSIGGNQSTEIDGDQSLQVGKSKTETIGENISSDAGKNIVIKAGDSITLTCGKAKLQLKKDGTIVIEGKDLSIKGSGKIGINASSDVTIKGSTISQN</sequence>
<comment type="similarity">
    <text evidence="2">Belongs to the VgrG protein family.</text>
</comment>
<accession>A0A368Z973</accession>
<dbReference type="PANTHER" id="PTHR32305">
    <property type="match status" value="1"/>
</dbReference>
<dbReference type="Gene3D" id="2.30.110.50">
    <property type="match status" value="1"/>
</dbReference>
<dbReference type="Gene3D" id="2.40.50.230">
    <property type="entry name" value="Gp5 N-terminal domain"/>
    <property type="match status" value="1"/>
</dbReference>
<dbReference type="AlphaFoldDB" id="A0A368Z973"/>
<dbReference type="RefSeq" id="WP_114347728.1">
    <property type="nucleotide sequence ID" value="NZ_QPJL01000001.1"/>
</dbReference>
<evidence type="ECO:0000313" key="7">
    <source>
        <dbReference type="Proteomes" id="UP000253345"/>
    </source>
</evidence>
<comment type="subcellular location">
    <subcellularLocation>
        <location evidence="1">Secreted</location>
    </subcellularLocation>
</comment>
<feature type="domain" description="Gp5/Type VI secretion system Vgr protein OB-fold" evidence="4">
    <location>
        <begin position="419"/>
        <end position="486"/>
    </location>
</feature>
<evidence type="ECO:0000259" key="5">
    <source>
        <dbReference type="Pfam" id="PF22178"/>
    </source>
</evidence>
<dbReference type="GO" id="GO:0005576">
    <property type="term" value="C:extracellular region"/>
    <property type="evidence" value="ECO:0007669"/>
    <property type="project" value="UniProtKB-SubCell"/>
</dbReference>
<dbReference type="Pfam" id="PF22178">
    <property type="entry name" value="Gp5_trimer_C"/>
    <property type="match status" value="1"/>
</dbReference>
<dbReference type="Pfam" id="PF04717">
    <property type="entry name" value="Phage_base_V"/>
    <property type="match status" value="1"/>
</dbReference>
<feature type="domain" description="Gp5/Type VI secretion system Vgr C-terminal trimerisation" evidence="5">
    <location>
        <begin position="503"/>
        <end position="614"/>
    </location>
</feature>
<dbReference type="InterPro" id="IPR054030">
    <property type="entry name" value="Gp5_Vgr_C"/>
</dbReference>
<evidence type="ECO:0000256" key="1">
    <source>
        <dbReference type="ARBA" id="ARBA00004613"/>
    </source>
</evidence>